<gene>
    <name evidence="11" type="ORF">BJ989_002401</name>
</gene>
<feature type="transmembrane region" description="Helical" evidence="9">
    <location>
        <begin position="409"/>
        <end position="430"/>
    </location>
</feature>
<evidence type="ECO:0000256" key="8">
    <source>
        <dbReference type="SAM" id="MobiDB-lite"/>
    </source>
</evidence>
<feature type="compositionally biased region" description="Basic residues" evidence="8">
    <location>
        <begin position="825"/>
        <end position="836"/>
    </location>
</feature>
<keyword evidence="4" id="KW-0653">Protein transport</keyword>
<dbReference type="SUPFAM" id="SSF82866">
    <property type="entry name" value="Multidrug efflux transporter AcrB transmembrane domain"/>
    <property type="match status" value="1"/>
</dbReference>
<dbReference type="PANTHER" id="PTHR30081:SF1">
    <property type="entry name" value="PROTEIN TRANSLOCASE SUBUNIT SECD"/>
    <property type="match status" value="1"/>
</dbReference>
<keyword evidence="6" id="KW-0811">Translocation</keyword>
<feature type="transmembrane region" description="Helical" evidence="9">
    <location>
        <begin position="611"/>
        <end position="631"/>
    </location>
</feature>
<organism evidence="11 12">
    <name type="scientific">Nocardioides perillae</name>
    <dbReference type="NCBI Taxonomy" id="1119534"/>
    <lineage>
        <taxon>Bacteria</taxon>
        <taxon>Bacillati</taxon>
        <taxon>Actinomycetota</taxon>
        <taxon>Actinomycetes</taxon>
        <taxon>Propionibacteriales</taxon>
        <taxon>Nocardioidaceae</taxon>
        <taxon>Nocardioides</taxon>
    </lineage>
</organism>
<dbReference type="AlphaFoldDB" id="A0A7Y9UMH1"/>
<evidence type="ECO:0000313" key="12">
    <source>
        <dbReference type="Proteomes" id="UP000544110"/>
    </source>
</evidence>
<dbReference type="RefSeq" id="WP_179518424.1">
    <property type="nucleotide sequence ID" value="NZ_JACCAC010000001.1"/>
</dbReference>
<protein>
    <submittedName>
        <fullName evidence="11">Preprotein translocase subunit SecD</fullName>
    </submittedName>
</protein>
<dbReference type="InterPro" id="IPR022813">
    <property type="entry name" value="SecD/SecF_arch_bac"/>
</dbReference>
<evidence type="ECO:0000259" key="10">
    <source>
        <dbReference type="Pfam" id="PF22599"/>
    </source>
</evidence>
<feature type="compositionally biased region" description="Low complexity" evidence="8">
    <location>
        <begin position="120"/>
        <end position="156"/>
    </location>
</feature>
<evidence type="ECO:0000256" key="1">
    <source>
        <dbReference type="ARBA" id="ARBA00022448"/>
    </source>
</evidence>
<feature type="transmembrane region" description="Helical" evidence="9">
    <location>
        <begin position="376"/>
        <end position="397"/>
    </location>
</feature>
<feature type="compositionally biased region" description="Polar residues" evidence="8">
    <location>
        <begin position="157"/>
        <end position="171"/>
    </location>
</feature>
<keyword evidence="7 9" id="KW-0472">Membrane</keyword>
<feature type="region of interest" description="Disordered" evidence="8">
    <location>
        <begin position="120"/>
        <end position="180"/>
    </location>
</feature>
<feature type="transmembrane region" description="Helical" evidence="9">
    <location>
        <begin position="532"/>
        <end position="550"/>
    </location>
</feature>
<keyword evidence="2" id="KW-1003">Cell membrane</keyword>
<dbReference type="PANTHER" id="PTHR30081">
    <property type="entry name" value="PROTEIN-EXPORT MEMBRANE PROTEIN SEC"/>
    <property type="match status" value="1"/>
</dbReference>
<name>A0A7Y9UMH1_9ACTN</name>
<feature type="transmembrane region" description="Helical" evidence="9">
    <location>
        <begin position="637"/>
        <end position="662"/>
    </location>
</feature>
<feature type="domain" description="SecDF P1 head subdomain" evidence="10">
    <location>
        <begin position="224"/>
        <end position="329"/>
    </location>
</feature>
<evidence type="ECO:0000256" key="2">
    <source>
        <dbReference type="ARBA" id="ARBA00022475"/>
    </source>
</evidence>
<dbReference type="GO" id="GO:0005886">
    <property type="term" value="C:plasma membrane"/>
    <property type="evidence" value="ECO:0007669"/>
    <property type="project" value="TreeGrafter"/>
</dbReference>
<evidence type="ECO:0000313" key="11">
    <source>
        <dbReference type="EMBL" id="NYG56097.1"/>
    </source>
</evidence>
<dbReference type="Gene3D" id="3.30.1360.200">
    <property type="match status" value="1"/>
</dbReference>
<feature type="transmembrane region" description="Helical" evidence="9">
    <location>
        <begin position="484"/>
        <end position="508"/>
    </location>
</feature>
<evidence type="ECO:0000256" key="3">
    <source>
        <dbReference type="ARBA" id="ARBA00022692"/>
    </source>
</evidence>
<accession>A0A7Y9UMH1</accession>
<proteinExistence type="predicted"/>
<keyword evidence="1" id="KW-0813">Transport</keyword>
<keyword evidence="3 9" id="KW-0812">Transmembrane</keyword>
<keyword evidence="12" id="KW-1185">Reference proteome</keyword>
<feature type="transmembrane region" description="Helical" evidence="9">
    <location>
        <begin position="725"/>
        <end position="749"/>
    </location>
</feature>
<feature type="compositionally biased region" description="Low complexity" evidence="8">
    <location>
        <begin position="777"/>
        <end position="822"/>
    </location>
</feature>
<evidence type="ECO:0000256" key="5">
    <source>
        <dbReference type="ARBA" id="ARBA00022989"/>
    </source>
</evidence>
<feature type="transmembrane region" description="Helical" evidence="9">
    <location>
        <begin position="346"/>
        <end position="369"/>
    </location>
</feature>
<dbReference type="Proteomes" id="UP000544110">
    <property type="component" value="Unassembled WGS sequence"/>
</dbReference>
<evidence type="ECO:0000256" key="9">
    <source>
        <dbReference type="SAM" id="Phobius"/>
    </source>
</evidence>
<reference evidence="11 12" key="1">
    <citation type="submission" date="2020-07" db="EMBL/GenBank/DDBJ databases">
        <title>Sequencing the genomes of 1000 actinobacteria strains.</title>
        <authorList>
            <person name="Klenk H.-P."/>
        </authorList>
    </citation>
    <scope>NUCLEOTIDE SEQUENCE [LARGE SCALE GENOMIC DNA]</scope>
    <source>
        <strain evidence="11 12">DSM 24552</strain>
    </source>
</reference>
<dbReference type="InterPro" id="IPR054384">
    <property type="entry name" value="SecDF_P1_head"/>
</dbReference>
<comment type="caution">
    <text evidence="11">The sequence shown here is derived from an EMBL/GenBank/DDBJ whole genome shotgun (WGS) entry which is preliminary data.</text>
</comment>
<dbReference type="EMBL" id="JACCAC010000001">
    <property type="protein sequence ID" value="NYG56097.1"/>
    <property type="molecule type" value="Genomic_DNA"/>
</dbReference>
<evidence type="ECO:0000256" key="7">
    <source>
        <dbReference type="ARBA" id="ARBA00023136"/>
    </source>
</evidence>
<keyword evidence="5 9" id="KW-1133">Transmembrane helix</keyword>
<feature type="transmembrane region" description="Helical" evidence="9">
    <location>
        <begin position="585"/>
        <end position="604"/>
    </location>
</feature>
<feature type="transmembrane region" description="Helical" evidence="9">
    <location>
        <begin position="683"/>
        <end position="713"/>
    </location>
</feature>
<dbReference type="GO" id="GO:0015031">
    <property type="term" value="P:protein transport"/>
    <property type="evidence" value="ECO:0007669"/>
    <property type="project" value="UniProtKB-KW"/>
</dbReference>
<evidence type="ECO:0000256" key="4">
    <source>
        <dbReference type="ARBA" id="ARBA00022927"/>
    </source>
</evidence>
<sequence length="836" mass="81531">MARGSRPGRLLAVAGLVLAVLYGLVALGGEWTPRPGVETGGGTRLVVPVTDAGAADLARARDVLAERLDDAGVPAARVRTAADGLVVEVPPRTPRSVLDSVVRPAELSVRVVARSGFPAAAEPTASPSASPSASTSASPSAESSADPSADPSAGPSTEPSAGPSTEPSASPTPLDGGELVDDPVAWAARPDVASGEAFDAARCPTRGAPGEDDLDRPVVACDANGLAYLLSAAVVDGSAVDGVEAVLPTGRTTWGLALDLDGDGTRAFGAMTQRLEGTGRQFALVVDGQVVAAPQTSAVTDGRPQISADLTEAEAEALAASLRSGSLPVALAGEPESTTVPASLPAGALGTGVLVGGLLALVATFAAVVRLGVLGLLVPAALLTGTALTHAGLLLLARGLDLALTPAAWAALPLGPALAAGSAALLLALARTERAAGASAGAAVDTATRRTQRLALAGDAVVAAAGLALLVLGRGDALDGVGVLLLLAAAVGLLTRVGVVAPLVELLVARPATRSSAPAGERALAARPRERVGALAVLGVAALATLGLLVRPLDAGVDLAGGRLGGPGAALGAVGATWDATDTRWLVAACAVLVLVVLGALAGWAGRRQVVPAALVPPALAVATALGLAAWTGVAVGAATVAAVVLVGVVALAAGAVVLGAVTGRGPQGAARARTTRRQAAELAAAPAAAWPTTVAAVVAVPALAVLVAALVADGGSGEVAPASLALAGGTVLAAAATVLLAVPALVALDERDPAIREADRRVLARRRHDSEAPRPSAGTAKSAKSAKSAKRSGASTASGGSGAVRPAPARGPVARSASAGRQQPTRKTRAKRGKK</sequence>
<evidence type="ECO:0000256" key="6">
    <source>
        <dbReference type="ARBA" id="ARBA00023010"/>
    </source>
</evidence>
<dbReference type="Pfam" id="PF22599">
    <property type="entry name" value="SecDF_P1_head"/>
    <property type="match status" value="1"/>
</dbReference>
<feature type="transmembrane region" description="Helical" evidence="9">
    <location>
        <begin position="454"/>
        <end position="472"/>
    </location>
</feature>
<feature type="region of interest" description="Disordered" evidence="8">
    <location>
        <begin position="765"/>
        <end position="836"/>
    </location>
</feature>